<dbReference type="RefSeq" id="XP_024749587.1">
    <property type="nucleotide sequence ID" value="XM_024890576.1"/>
</dbReference>
<feature type="region of interest" description="Disordered" evidence="1">
    <location>
        <begin position="244"/>
        <end position="263"/>
    </location>
</feature>
<dbReference type="GeneID" id="36598694"/>
<evidence type="ECO:0000256" key="1">
    <source>
        <dbReference type="SAM" id="MobiDB-lite"/>
    </source>
</evidence>
<name>A0A2T4BAB8_9HYPO</name>
<keyword evidence="3" id="KW-1185">Reference proteome</keyword>
<dbReference type="OrthoDB" id="414698at2759"/>
<accession>A0A2T4BAB8</accession>
<organism evidence="2 3">
    <name type="scientific">Trichoderma citrinoviride</name>
    <dbReference type="NCBI Taxonomy" id="58853"/>
    <lineage>
        <taxon>Eukaryota</taxon>
        <taxon>Fungi</taxon>
        <taxon>Dikarya</taxon>
        <taxon>Ascomycota</taxon>
        <taxon>Pezizomycotina</taxon>
        <taxon>Sordariomycetes</taxon>
        <taxon>Hypocreomycetidae</taxon>
        <taxon>Hypocreales</taxon>
        <taxon>Hypocreaceae</taxon>
        <taxon>Trichoderma</taxon>
    </lineage>
</organism>
<proteinExistence type="predicted"/>
<gene>
    <name evidence="2" type="ORF">BBK36DRAFT_1119357</name>
</gene>
<reference evidence="3" key="1">
    <citation type="submission" date="2016-07" db="EMBL/GenBank/DDBJ databases">
        <title>Multiple horizontal gene transfer events from other fungi enriched the ability of initially mycotrophic Trichoderma (Ascomycota) to feed on dead plant biomass.</title>
        <authorList>
            <consortium name="DOE Joint Genome Institute"/>
            <person name="Atanasova L."/>
            <person name="Chenthamara K."/>
            <person name="Zhang J."/>
            <person name="Grujic M."/>
            <person name="Henrissat B."/>
            <person name="Kuo A."/>
            <person name="Aerts A."/>
            <person name="Salamov A."/>
            <person name="Lipzen A."/>
            <person name="Labutti K."/>
            <person name="Barry K."/>
            <person name="Miao Y."/>
            <person name="Rahimi M.J."/>
            <person name="Shen Q."/>
            <person name="Grigoriev I.V."/>
            <person name="Kubicek C.P."/>
            <person name="Druzhinina I.S."/>
        </authorList>
    </citation>
    <scope>NUCLEOTIDE SEQUENCE [LARGE SCALE GENOMIC DNA]</scope>
    <source>
        <strain evidence="3">TUCIM 6016</strain>
    </source>
</reference>
<protein>
    <submittedName>
        <fullName evidence="2">DUF924-domain-containing protein</fullName>
    </submittedName>
</protein>
<dbReference type="Gene3D" id="1.25.40.10">
    <property type="entry name" value="Tetratricopeptide repeat domain"/>
    <property type="match status" value="1"/>
</dbReference>
<sequence>MACISLILTPEVLLGVREFWFEHLSGPDALIIPNAEANKRWFFGGPDFDKLCVERFGPTLAAIRSRGITSGHDIIYALQPTDAHDWLSLVLLLDQIPRNCFRGESSASVFTYWDPMARDVALAALERGIPDRWPEIRWRFACRAWFYVPLMHAEDAPLHELAVGKYQLLARDVESLMATTTTDDNDDVAVVVDREYRLAAQKVVQADPGAAREYAQLNLGFEKRHWAVVRRFGRYPHRNGVLGRETTEEEREYLDNGGDTFGG</sequence>
<dbReference type="AlphaFoldDB" id="A0A2T4BAB8"/>
<dbReference type="InterPro" id="IPR010323">
    <property type="entry name" value="DUF924"/>
</dbReference>
<dbReference type="EMBL" id="KZ680213">
    <property type="protein sequence ID" value="PTB66267.1"/>
    <property type="molecule type" value="Genomic_DNA"/>
</dbReference>
<dbReference type="Proteomes" id="UP000241546">
    <property type="component" value="Unassembled WGS sequence"/>
</dbReference>
<dbReference type="InterPro" id="IPR011990">
    <property type="entry name" value="TPR-like_helical_dom_sf"/>
</dbReference>
<dbReference type="SUPFAM" id="SSF48452">
    <property type="entry name" value="TPR-like"/>
    <property type="match status" value="1"/>
</dbReference>
<dbReference type="Pfam" id="PF06041">
    <property type="entry name" value="DUF924"/>
    <property type="match status" value="1"/>
</dbReference>
<evidence type="ECO:0000313" key="2">
    <source>
        <dbReference type="EMBL" id="PTB66267.1"/>
    </source>
</evidence>
<evidence type="ECO:0000313" key="3">
    <source>
        <dbReference type="Proteomes" id="UP000241546"/>
    </source>
</evidence>
<dbReference type="Gene3D" id="1.20.58.320">
    <property type="entry name" value="TPR-like"/>
    <property type="match status" value="1"/>
</dbReference>